<reference evidence="2 3" key="1">
    <citation type="submission" date="2021-06" db="EMBL/GenBank/DDBJ databases">
        <authorList>
            <person name="Palmer J.M."/>
        </authorList>
    </citation>
    <scope>NUCLEOTIDE SEQUENCE [LARGE SCALE GENOMIC DNA]</scope>
    <source>
        <strain evidence="2 3">XC_2019</strain>
        <tissue evidence="2">Muscle</tissue>
    </source>
</reference>
<keyword evidence="3" id="KW-1185">Reference proteome</keyword>
<proteinExistence type="predicted"/>
<feature type="non-terminal residue" evidence="2">
    <location>
        <position position="1"/>
    </location>
</feature>
<name>A0ABV0RFC3_9TELE</name>
<protein>
    <submittedName>
        <fullName evidence="2">Uncharacterized protein</fullName>
    </submittedName>
</protein>
<gene>
    <name evidence="2" type="ORF">XENOCAPTIV_003785</name>
</gene>
<dbReference type="Proteomes" id="UP001434883">
    <property type="component" value="Unassembled WGS sequence"/>
</dbReference>
<sequence>KAAAAGRQLFCPSSEAGPARLRRSPVEEAARLWAAADRGEGAVGEEPAGSGAAAAAVPAHRPRQGGRVGRIFIQEDKYSVFIL</sequence>
<evidence type="ECO:0000256" key="1">
    <source>
        <dbReference type="SAM" id="MobiDB-lite"/>
    </source>
</evidence>
<feature type="non-terminal residue" evidence="2">
    <location>
        <position position="83"/>
    </location>
</feature>
<dbReference type="EMBL" id="JAHRIN010043399">
    <property type="protein sequence ID" value="MEQ2206850.1"/>
    <property type="molecule type" value="Genomic_DNA"/>
</dbReference>
<evidence type="ECO:0000313" key="3">
    <source>
        <dbReference type="Proteomes" id="UP001434883"/>
    </source>
</evidence>
<organism evidence="2 3">
    <name type="scientific">Xenoophorus captivus</name>
    <dbReference type="NCBI Taxonomy" id="1517983"/>
    <lineage>
        <taxon>Eukaryota</taxon>
        <taxon>Metazoa</taxon>
        <taxon>Chordata</taxon>
        <taxon>Craniata</taxon>
        <taxon>Vertebrata</taxon>
        <taxon>Euteleostomi</taxon>
        <taxon>Actinopterygii</taxon>
        <taxon>Neopterygii</taxon>
        <taxon>Teleostei</taxon>
        <taxon>Neoteleostei</taxon>
        <taxon>Acanthomorphata</taxon>
        <taxon>Ovalentaria</taxon>
        <taxon>Atherinomorphae</taxon>
        <taxon>Cyprinodontiformes</taxon>
        <taxon>Goodeidae</taxon>
        <taxon>Xenoophorus</taxon>
    </lineage>
</organism>
<comment type="caution">
    <text evidence="2">The sequence shown here is derived from an EMBL/GenBank/DDBJ whole genome shotgun (WGS) entry which is preliminary data.</text>
</comment>
<feature type="region of interest" description="Disordered" evidence="1">
    <location>
        <begin position="41"/>
        <end position="61"/>
    </location>
</feature>
<accession>A0ABV0RFC3</accession>
<evidence type="ECO:0000313" key="2">
    <source>
        <dbReference type="EMBL" id="MEQ2206850.1"/>
    </source>
</evidence>
<feature type="compositionally biased region" description="Low complexity" evidence="1">
    <location>
        <begin position="44"/>
        <end position="59"/>
    </location>
</feature>